<accession>A0A6H9YLW2</accession>
<keyword evidence="2" id="KW-1133">Transmembrane helix</keyword>
<dbReference type="Proteomes" id="UP000468735">
    <property type="component" value="Unassembled WGS sequence"/>
</dbReference>
<feature type="compositionally biased region" description="Basic residues" evidence="1">
    <location>
        <begin position="199"/>
        <end position="208"/>
    </location>
</feature>
<sequence length="208" mass="20637">MSIETHAGNDDATRRLDESAPEPVTTVTIAPAPTEPTGPVFVDGSGRRARTVRGVGALAGIALIAYFVVVGVNLSTGAEVPFTPWPAGKSATDGDQRGPDGKPRTRDQSPRPVGPGTGSANGGTQNQVPGNGVPSNGGLPSNGVPAPGNPSAAPQPPATANPQVPPTTAPAPTPPSTATPVPSPTPTRPGNSQASPPAHGKKKKEQSG</sequence>
<evidence type="ECO:0000256" key="1">
    <source>
        <dbReference type="SAM" id="MobiDB-lite"/>
    </source>
</evidence>
<feature type="region of interest" description="Disordered" evidence="1">
    <location>
        <begin position="1"/>
        <end position="45"/>
    </location>
</feature>
<evidence type="ECO:0000313" key="4">
    <source>
        <dbReference type="Proteomes" id="UP000468735"/>
    </source>
</evidence>
<feature type="transmembrane region" description="Helical" evidence="2">
    <location>
        <begin position="55"/>
        <end position="74"/>
    </location>
</feature>
<feature type="compositionally biased region" description="Basic and acidic residues" evidence="1">
    <location>
        <begin position="92"/>
        <end position="109"/>
    </location>
</feature>
<keyword evidence="2" id="KW-0812">Transmembrane</keyword>
<name>A0A6H9YLW2_9ACTN</name>
<dbReference type="RefSeq" id="WP_151568720.1">
    <property type="nucleotide sequence ID" value="NZ_WBMT01000026.1"/>
</dbReference>
<dbReference type="EMBL" id="WBMT01000026">
    <property type="protein sequence ID" value="KAB2341344.1"/>
    <property type="molecule type" value="Genomic_DNA"/>
</dbReference>
<keyword evidence="2" id="KW-0472">Membrane</keyword>
<evidence type="ECO:0000313" key="3">
    <source>
        <dbReference type="EMBL" id="KAB2341344.1"/>
    </source>
</evidence>
<dbReference type="AlphaFoldDB" id="A0A6H9YLW2"/>
<feature type="compositionally biased region" description="Basic and acidic residues" evidence="1">
    <location>
        <begin position="7"/>
        <end position="18"/>
    </location>
</feature>
<feature type="compositionally biased region" description="Low complexity" evidence="1">
    <location>
        <begin position="21"/>
        <end position="37"/>
    </location>
</feature>
<evidence type="ECO:0000256" key="2">
    <source>
        <dbReference type="SAM" id="Phobius"/>
    </source>
</evidence>
<keyword evidence="4" id="KW-1185">Reference proteome</keyword>
<protein>
    <submittedName>
        <fullName evidence="3">Uncharacterized protein</fullName>
    </submittedName>
</protein>
<gene>
    <name evidence="3" type="ORF">F8566_42285</name>
</gene>
<feature type="compositionally biased region" description="Pro residues" evidence="1">
    <location>
        <begin position="153"/>
        <end position="187"/>
    </location>
</feature>
<reference evidence="3 4" key="1">
    <citation type="submission" date="2019-09" db="EMBL/GenBank/DDBJ databases">
        <title>Actinomadura physcomitrii sp. nov., a novel actinomycete isolated from moss [Physcomitrium sphaericum (Ludw) Fuernr].</title>
        <authorList>
            <person name="Zhuang X."/>
            <person name="Liu C."/>
        </authorList>
    </citation>
    <scope>NUCLEOTIDE SEQUENCE [LARGE SCALE GENOMIC DNA]</scope>
    <source>
        <strain evidence="3 4">HMC1</strain>
    </source>
</reference>
<comment type="caution">
    <text evidence="3">The sequence shown here is derived from an EMBL/GenBank/DDBJ whole genome shotgun (WGS) entry which is preliminary data.</text>
</comment>
<feature type="region of interest" description="Disordered" evidence="1">
    <location>
        <begin position="80"/>
        <end position="208"/>
    </location>
</feature>
<organism evidence="3 4">
    <name type="scientific">Actinomadura rudentiformis</name>
    <dbReference type="NCBI Taxonomy" id="359158"/>
    <lineage>
        <taxon>Bacteria</taxon>
        <taxon>Bacillati</taxon>
        <taxon>Actinomycetota</taxon>
        <taxon>Actinomycetes</taxon>
        <taxon>Streptosporangiales</taxon>
        <taxon>Thermomonosporaceae</taxon>
        <taxon>Actinomadura</taxon>
    </lineage>
</organism>
<proteinExistence type="predicted"/>